<dbReference type="PANTHER" id="PTHR48049">
    <property type="entry name" value="GLYCOSYLTRANSFERASE"/>
    <property type="match status" value="1"/>
</dbReference>
<evidence type="ECO:0000313" key="2">
    <source>
        <dbReference type="EMBL" id="KAJ7688158.1"/>
    </source>
</evidence>
<dbReference type="PANTHER" id="PTHR48049:SF132">
    <property type="entry name" value="GLYCOSYLTRANSFERASE"/>
    <property type="match status" value="1"/>
</dbReference>
<evidence type="ECO:0000313" key="3">
    <source>
        <dbReference type="Proteomes" id="UP001221757"/>
    </source>
</evidence>
<comment type="caution">
    <text evidence="2">The sequence shown here is derived from an EMBL/GenBank/DDBJ whole genome shotgun (WGS) entry which is preliminary data.</text>
</comment>
<evidence type="ECO:0008006" key="4">
    <source>
        <dbReference type="Google" id="ProtNLM"/>
    </source>
</evidence>
<sequence length="501" mass="53591">MATHHIATLMIPSWGHATSYIHLATQLLQKDPALVITIVQHNLMVAKMEAELQTCLYDAARLRIIGVGEKEPAPTNKEAFEQLFGGWLGTVAQLAQGSEGWPKPHAIHMDYLCGGFLIEPTKKILGPDCKMLLLSSCSLSSLPAILADHDIAAIAEEIYADKARREERSKDEILAAIVAAGNGTDKLSGKVVKFPGLPDVYDHERIGCGAGKIDGAEQILVSMYTLAKAVHGIISTSSTCIEPGAGEYCQELFNKHGQELFTVGLQAHELCWGDAAPVPPTNDAVRSFLDTIESQDGPKSVLYISFGSAFFPVATPELIEGLVTTLLALDPPFSFLFALASKKATLPKALVERTNASGRGLICEAWVEQRAVLQHPALGWFLTHGGWNSVSEALSLGIPLIMWPTVGDQTTNAALLSSGPHPVAIELMQVRTGTQLGPSLRTTEPITGTVEAAAAELNAAFGAVRGPLGATLRENALNMAQALRDARKGEVGEEISRLARF</sequence>
<dbReference type="Proteomes" id="UP001221757">
    <property type="component" value="Unassembled WGS sequence"/>
</dbReference>
<gene>
    <name evidence="2" type="ORF">B0H17DRAFT_1203165</name>
</gene>
<dbReference type="GO" id="GO:0035251">
    <property type="term" value="F:UDP-glucosyltransferase activity"/>
    <property type="evidence" value="ECO:0007669"/>
    <property type="project" value="InterPro"/>
</dbReference>
<keyword evidence="3" id="KW-1185">Reference proteome</keyword>
<dbReference type="Gene3D" id="3.40.50.2000">
    <property type="entry name" value="Glycogen Phosphorylase B"/>
    <property type="match status" value="2"/>
</dbReference>
<dbReference type="Pfam" id="PF00201">
    <property type="entry name" value="UDPGT"/>
    <property type="match status" value="1"/>
</dbReference>
<evidence type="ECO:0000256" key="1">
    <source>
        <dbReference type="ARBA" id="ARBA00022679"/>
    </source>
</evidence>
<dbReference type="EMBL" id="JARKIE010000081">
    <property type="protein sequence ID" value="KAJ7688158.1"/>
    <property type="molecule type" value="Genomic_DNA"/>
</dbReference>
<proteinExistence type="predicted"/>
<reference evidence="2" key="1">
    <citation type="submission" date="2023-03" db="EMBL/GenBank/DDBJ databases">
        <title>Massive genome expansion in bonnet fungi (Mycena s.s.) driven by repeated elements and novel gene families across ecological guilds.</title>
        <authorList>
            <consortium name="Lawrence Berkeley National Laboratory"/>
            <person name="Harder C.B."/>
            <person name="Miyauchi S."/>
            <person name="Viragh M."/>
            <person name="Kuo A."/>
            <person name="Thoen E."/>
            <person name="Andreopoulos B."/>
            <person name="Lu D."/>
            <person name="Skrede I."/>
            <person name="Drula E."/>
            <person name="Henrissat B."/>
            <person name="Morin E."/>
            <person name="Kohler A."/>
            <person name="Barry K."/>
            <person name="LaButti K."/>
            <person name="Morin E."/>
            <person name="Salamov A."/>
            <person name="Lipzen A."/>
            <person name="Mereny Z."/>
            <person name="Hegedus B."/>
            <person name="Baldrian P."/>
            <person name="Stursova M."/>
            <person name="Weitz H."/>
            <person name="Taylor A."/>
            <person name="Grigoriev I.V."/>
            <person name="Nagy L.G."/>
            <person name="Martin F."/>
            <person name="Kauserud H."/>
        </authorList>
    </citation>
    <scope>NUCLEOTIDE SEQUENCE</scope>
    <source>
        <strain evidence="2">CBHHK067</strain>
    </source>
</reference>
<keyword evidence="1" id="KW-0808">Transferase</keyword>
<dbReference type="AlphaFoldDB" id="A0AAD7DCK7"/>
<dbReference type="SUPFAM" id="SSF53756">
    <property type="entry name" value="UDP-Glycosyltransferase/glycogen phosphorylase"/>
    <property type="match status" value="1"/>
</dbReference>
<dbReference type="InterPro" id="IPR002213">
    <property type="entry name" value="UDP_glucos_trans"/>
</dbReference>
<organism evidence="2 3">
    <name type="scientific">Mycena rosella</name>
    <name type="common">Pink bonnet</name>
    <name type="synonym">Agaricus rosellus</name>
    <dbReference type="NCBI Taxonomy" id="1033263"/>
    <lineage>
        <taxon>Eukaryota</taxon>
        <taxon>Fungi</taxon>
        <taxon>Dikarya</taxon>
        <taxon>Basidiomycota</taxon>
        <taxon>Agaricomycotina</taxon>
        <taxon>Agaricomycetes</taxon>
        <taxon>Agaricomycetidae</taxon>
        <taxon>Agaricales</taxon>
        <taxon>Marasmiineae</taxon>
        <taxon>Mycenaceae</taxon>
        <taxon>Mycena</taxon>
    </lineage>
</organism>
<protein>
    <recommendedName>
        <fullName evidence="4">Glycosyltransferase</fullName>
    </recommendedName>
</protein>
<name>A0AAD7DCK7_MYCRO</name>
<dbReference type="InterPro" id="IPR050481">
    <property type="entry name" value="UDP-glycosyltransf_plant"/>
</dbReference>
<accession>A0AAD7DCK7</accession>